<sequence>MLSSISFQVARQCRGKIAGSGYSGILRRPFDAASFQQPCYRNRIQFSAVRFLNTSSATPDATAAFLAKHPTLPVATVPKRGLVLSKVGFGAYRVNDSQPAHHAALVKAIQAGVNVIDTSTHFGHGASETFVGKTLQELFQQDKVKREQIVVISKAGFILPPPPSPSATTPSSSPSTANSSTTSSPTTATASGTLAFQESLSSVPSYAKISDSSYHSIHPSYLKSQITASLERLQLDKLDIFMLNNPERMLGDKHLPGGFSKSRLYKEIAEAFAYLDEEVAAGRIGGYGICSNALHMSTAEDHLSLKAIVQTRLDFGWKLENFVAIEVPLNLFERELVTDIFPAKSLARIAKEYDIFMFTNRPLNAIAGGQIVTLENKGQHSRQETATKILDTLDLSFTSLAEMELDIKDMIEEESLALKFVWSEILSENLARLSANYFAAKHFLEREVLPAIDRDLQSLKNSTEDPEQDQDPESKDAILSWIERYRREAKTLTTDIATFCQLDSDKRNDELNLVLGLICRDFIAEAGPDMVENIGSPLSTKSIQFCCAQEHVGCTLVGMRTPEYVHDAVAAAEASKRLTKTDLDLISQCPLLLATTSE</sequence>
<dbReference type="Proteomes" id="UP000738325">
    <property type="component" value="Unassembled WGS sequence"/>
</dbReference>
<dbReference type="PANTHER" id="PTHR42686:SF1">
    <property type="entry name" value="GH17980P-RELATED"/>
    <property type="match status" value="1"/>
</dbReference>
<evidence type="ECO:0000313" key="3">
    <source>
        <dbReference type="EMBL" id="KAG0329265.1"/>
    </source>
</evidence>
<evidence type="ECO:0000313" key="4">
    <source>
        <dbReference type="Proteomes" id="UP000738325"/>
    </source>
</evidence>
<reference evidence="3" key="1">
    <citation type="journal article" date="2020" name="Fungal Divers.">
        <title>Resolving the Mortierellaceae phylogeny through synthesis of multi-gene phylogenetics and phylogenomics.</title>
        <authorList>
            <person name="Vandepol N."/>
            <person name="Liber J."/>
            <person name="Desiro A."/>
            <person name="Na H."/>
            <person name="Kennedy M."/>
            <person name="Barry K."/>
            <person name="Grigoriev I.V."/>
            <person name="Miller A.N."/>
            <person name="O'Donnell K."/>
            <person name="Stajich J.E."/>
            <person name="Bonito G."/>
        </authorList>
    </citation>
    <scope>NUCLEOTIDE SEQUENCE</scope>
    <source>
        <strain evidence="3">REB-010B</strain>
    </source>
</reference>
<dbReference type="AlphaFoldDB" id="A0A9P6RTI0"/>
<name>A0A9P6RTI0_9FUNG</name>
<feature type="region of interest" description="Disordered" evidence="1">
    <location>
        <begin position="161"/>
        <end position="189"/>
    </location>
</feature>
<organism evidence="3 4">
    <name type="scientific">Dissophora globulifera</name>
    <dbReference type="NCBI Taxonomy" id="979702"/>
    <lineage>
        <taxon>Eukaryota</taxon>
        <taxon>Fungi</taxon>
        <taxon>Fungi incertae sedis</taxon>
        <taxon>Mucoromycota</taxon>
        <taxon>Mortierellomycotina</taxon>
        <taxon>Mortierellomycetes</taxon>
        <taxon>Mortierellales</taxon>
        <taxon>Mortierellaceae</taxon>
        <taxon>Dissophora</taxon>
    </lineage>
</organism>
<comment type="caution">
    <text evidence="3">The sequence shown here is derived from an EMBL/GenBank/DDBJ whole genome shotgun (WGS) entry which is preliminary data.</text>
</comment>
<dbReference type="GO" id="GO:0016491">
    <property type="term" value="F:oxidoreductase activity"/>
    <property type="evidence" value="ECO:0007669"/>
    <property type="project" value="InterPro"/>
</dbReference>
<protein>
    <recommendedName>
        <fullName evidence="2">NADP-dependent oxidoreductase domain-containing protein</fullName>
    </recommendedName>
</protein>
<evidence type="ECO:0000256" key="1">
    <source>
        <dbReference type="SAM" id="MobiDB-lite"/>
    </source>
</evidence>
<dbReference type="EMBL" id="JAAAIP010000019">
    <property type="protein sequence ID" value="KAG0329265.1"/>
    <property type="molecule type" value="Genomic_DNA"/>
</dbReference>
<dbReference type="InterPro" id="IPR036812">
    <property type="entry name" value="NAD(P)_OxRdtase_dom_sf"/>
</dbReference>
<proteinExistence type="predicted"/>
<dbReference type="PANTHER" id="PTHR42686">
    <property type="entry name" value="GH17980P-RELATED"/>
    <property type="match status" value="1"/>
</dbReference>
<dbReference type="Pfam" id="PF00248">
    <property type="entry name" value="Aldo_ket_red"/>
    <property type="match status" value="1"/>
</dbReference>
<feature type="compositionally biased region" description="Low complexity" evidence="1">
    <location>
        <begin position="166"/>
        <end position="189"/>
    </location>
</feature>
<keyword evidence="4" id="KW-1185">Reference proteome</keyword>
<dbReference type="InterPro" id="IPR023210">
    <property type="entry name" value="NADP_OxRdtase_dom"/>
</dbReference>
<dbReference type="CDD" id="cd19099">
    <property type="entry name" value="AKR_unchar"/>
    <property type="match status" value="1"/>
</dbReference>
<gene>
    <name evidence="3" type="ORF">BGZ99_002814</name>
</gene>
<dbReference type="SUPFAM" id="SSF51430">
    <property type="entry name" value="NAD(P)-linked oxidoreductase"/>
    <property type="match status" value="1"/>
</dbReference>
<dbReference type="InterPro" id="IPR020471">
    <property type="entry name" value="AKR"/>
</dbReference>
<feature type="domain" description="NADP-dependent oxidoreductase" evidence="2">
    <location>
        <begin position="87"/>
        <end position="299"/>
    </location>
</feature>
<accession>A0A9P6RTI0</accession>
<dbReference type="Gene3D" id="3.20.20.100">
    <property type="entry name" value="NADP-dependent oxidoreductase domain"/>
    <property type="match status" value="1"/>
</dbReference>
<evidence type="ECO:0000259" key="2">
    <source>
        <dbReference type="Pfam" id="PF00248"/>
    </source>
</evidence>
<dbReference type="GO" id="GO:0005829">
    <property type="term" value="C:cytosol"/>
    <property type="evidence" value="ECO:0007669"/>
    <property type="project" value="TreeGrafter"/>
</dbReference>
<dbReference type="OrthoDB" id="48988at2759"/>